<evidence type="ECO:0000259" key="1">
    <source>
        <dbReference type="PROSITE" id="PS50851"/>
    </source>
</evidence>
<comment type="caution">
    <text evidence="2">The sequence shown here is derived from an EMBL/GenBank/DDBJ whole genome shotgun (WGS) entry which is preliminary data.</text>
</comment>
<accession>A0ABN0TZG5</accession>
<dbReference type="SMART" id="SM00260">
    <property type="entry name" value="CheW"/>
    <property type="match status" value="1"/>
</dbReference>
<evidence type="ECO:0000313" key="3">
    <source>
        <dbReference type="Proteomes" id="UP001501476"/>
    </source>
</evidence>
<dbReference type="InterPro" id="IPR002545">
    <property type="entry name" value="CheW-lke_dom"/>
</dbReference>
<name>A0ABN0TZG5_9GAMM</name>
<dbReference type="Pfam" id="PF01584">
    <property type="entry name" value="CheW"/>
    <property type="match status" value="1"/>
</dbReference>
<reference evidence="2 3" key="1">
    <citation type="journal article" date="2019" name="Int. J. Syst. Evol. Microbiol.">
        <title>The Global Catalogue of Microorganisms (GCM) 10K type strain sequencing project: providing services to taxonomists for standard genome sequencing and annotation.</title>
        <authorList>
            <consortium name="The Broad Institute Genomics Platform"/>
            <consortium name="The Broad Institute Genome Sequencing Center for Infectious Disease"/>
            <person name="Wu L."/>
            <person name="Ma J."/>
        </authorList>
    </citation>
    <scope>NUCLEOTIDE SEQUENCE [LARGE SCALE GENOMIC DNA]</scope>
    <source>
        <strain evidence="2 3">JCM 6886</strain>
    </source>
</reference>
<dbReference type="InterPro" id="IPR036061">
    <property type="entry name" value="CheW-like_dom_sf"/>
</dbReference>
<dbReference type="Gene3D" id="2.40.50.180">
    <property type="entry name" value="CheA-289, Domain 4"/>
    <property type="match status" value="1"/>
</dbReference>
<organism evidence="2 3">
    <name type="scientific">Methylophaga marina</name>
    <dbReference type="NCBI Taxonomy" id="45495"/>
    <lineage>
        <taxon>Bacteria</taxon>
        <taxon>Pseudomonadati</taxon>
        <taxon>Pseudomonadota</taxon>
        <taxon>Gammaproteobacteria</taxon>
        <taxon>Thiotrichales</taxon>
        <taxon>Piscirickettsiaceae</taxon>
        <taxon>Methylophaga</taxon>
    </lineage>
</organism>
<feature type="domain" description="CheW-like" evidence="1">
    <location>
        <begin position="39"/>
        <end position="179"/>
    </location>
</feature>
<dbReference type="Gene3D" id="2.30.30.40">
    <property type="entry name" value="SH3 Domains"/>
    <property type="match status" value="1"/>
</dbReference>
<dbReference type="InterPro" id="IPR039315">
    <property type="entry name" value="CheW"/>
</dbReference>
<evidence type="ECO:0000313" key="2">
    <source>
        <dbReference type="EMBL" id="GAA0234039.1"/>
    </source>
</evidence>
<dbReference type="PANTHER" id="PTHR22617">
    <property type="entry name" value="CHEMOTAXIS SENSOR HISTIDINE KINASE-RELATED"/>
    <property type="match status" value="1"/>
</dbReference>
<proteinExistence type="predicted"/>
<dbReference type="Proteomes" id="UP001501476">
    <property type="component" value="Unassembled WGS sequence"/>
</dbReference>
<keyword evidence="3" id="KW-1185">Reference proteome</keyword>
<dbReference type="PROSITE" id="PS50851">
    <property type="entry name" value="CHEW"/>
    <property type="match status" value="1"/>
</dbReference>
<gene>
    <name evidence="2" type="ORF">GCM10008964_26690</name>
</gene>
<dbReference type="SUPFAM" id="SSF50341">
    <property type="entry name" value="CheW-like"/>
    <property type="match status" value="1"/>
</dbReference>
<dbReference type="PANTHER" id="PTHR22617:SF43">
    <property type="entry name" value="PROTEIN PILI"/>
    <property type="match status" value="1"/>
</dbReference>
<dbReference type="EMBL" id="BAAADG010000018">
    <property type="protein sequence ID" value="GAA0234039.1"/>
    <property type="molecule type" value="Genomic_DNA"/>
</dbReference>
<protein>
    <submittedName>
        <fullName evidence="2">Chemotaxis protein CheW</fullName>
    </submittedName>
</protein>
<sequence>MTMMQPQTPEDIIAILQDVERRSRQKAAGLTQQESLGQSWTAIGFRLAGQHFVIPLNDSREVFPVPDHITAVPKAKAWVYGIVNLRGELLPVLDLKHYLLDKPSRLSKRSRIIVINDADINSGLLVDEVYGLKHFQREPDSLDTQAHKEITPYLTGSVYQQDIQWDVFSFSKLIEDERFINAAA</sequence>